<dbReference type="STRING" id="394264.SAMN04488040_0115"/>
<feature type="domain" description="DUF5671" evidence="2">
    <location>
        <begin position="65"/>
        <end position="194"/>
    </location>
</feature>
<dbReference type="OrthoDB" id="529444at2"/>
<evidence type="ECO:0000259" key="2">
    <source>
        <dbReference type="Pfam" id="PF18920"/>
    </source>
</evidence>
<name>A0A1I6PDL6_9RHOB</name>
<evidence type="ECO:0000313" key="3">
    <source>
        <dbReference type="EMBL" id="SFS38286.1"/>
    </source>
</evidence>
<organism evidence="3 4">
    <name type="scientific">Sulfitobacter marinus</name>
    <dbReference type="NCBI Taxonomy" id="394264"/>
    <lineage>
        <taxon>Bacteria</taxon>
        <taxon>Pseudomonadati</taxon>
        <taxon>Pseudomonadota</taxon>
        <taxon>Alphaproteobacteria</taxon>
        <taxon>Rhodobacterales</taxon>
        <taxon>Roseobacteraceae</taxon>
        <taxon>Sulfitobacter</taxon>
    </lineage>
</organism>
<feature type="transmembrane region" description="Helical" evidence="1">
    <location>
        <begin position="66"/>
        <end position="91"/>
    </location>
</feature>
<proteinExistence type="predicted"/>
<dbReference type="EMBL" id="FPAJ01000001">
    <property type="protein sequence ID" value="SFS38286.1"/>
    <property type="molecule type" value="Genomic_DNA"/>
</dbReference>
<keyword evidence="4" id="KW-1185">Reference proteome</keyword>
<reference evidence="4" key="1">
    <citation type="submission" date="2016-10" db="EMBL/GenBank/DDBJ databases">
        <authorList>
            <person name="Varghese N."/>
            <person name="Submissions S."/>
        </authorList>
    </citation>
    <scope>NUCLEOTIDE SEQUENCE [LARGE SCALE GENOMIC DNA]</scope>
    <source>
        <strain evidence="4">DSM 23422</strain>
    </source>
</reference>
<gene>
    <name evidence="3" type="ORF">SAMN04488040_0115</name>
</gene>
<evidence type="ECO:0000313" key="4">
    <source>
        <dbReference type="Proteomes" id="UP000199239"/>
    </source>
</evidence>
<evidence type="ECO:0000256" key="1">
    <source>
        <dbReference type="SAM" id="Phobius"/>
    </source>
</evidence>
<protein>
    <recommendedName>
        <fullName evidence="2">DUF5671 domain-containing protein</fullName>
    </recommendedName>
</protein>
<dbReference type="InterPro" id="IPR043728">
    <property type="entry name" value="DUF5671"/>
</dbReference>
<accession>A0A1I6PDL6</accession>
<dbReference type="AlphaFoldDB" id="A0A1I6PDL6"/>
<feature type="transmembrane region" description="Helical" evidence="1">
    <location>
        <begin position="145"/>
        <end position="170"/>
    </location>
</feature>
<feature type="transmembrane region" description="Helical" evidence="1">
    <location>
        <begin position="106"/>
        <end position="125"/>
    </location>
</feature>
<keyword evidence="1" id="KW-0472">Membrane</keyword>
<feature type="transmembrane region" description="Helical" evidence="1">
    <location>
        <begin position="176"/>
        <end position="197"/>
    </location>
</feature>
<dbReference type="Pfam" id="PF18920">
    <property type="entry name" value="DUF5671"/>
    <property type="match status" value="1"/>
</dbReference>
<keyword evidence="1" id="KW-0812">Transmembrane</keyword>
<sequence length="206" mass="22591">MASRDELSLFIRDALTAGNSRADITAALTDAGWSKTEIIDALDAWAETAFTPPVPRPVQTVSARDFFIYALTFGVLLVGAINLVIVLQVLVDLLFEEDGYAVFGRIRFGVSVLIVAAPLYLWLTLRERRRLARDPALHRSAIRKWLTYIALLLAAGTLLGDLVATIYALLTGDLTAQFMLKAGIVGLVAGGIFLFYYNAIRQEDAE</sequence>
<dbReference type="Proteomes" id="UP000199239">
    <property type="component" value="Unassembled WGS sequence"/>
</dbReference>
<dbReference type="RefSeq" id="WP_093914428.1">
    <property type="nucleotide sequence ID" value="NZ_FPAJ01000001.1"/>
</dbReference>
<keyword evidence="1" id="KW-1133">Transmembrane helix</keyword>